<dbReference type="PANTHER" id="PTHR33091">
    <property type="entry name" value="PROTEIN, PUTATIVE, EXPRESSED-RELATED"/>
    <property type="match status" value="1"/>
</dbReference>
<proteinExistence type="inferred from homology"/>
<organism evidence="5 6">
    <name type="scientific">Rhamnella rubrinervis</name>
    <dbReference type="NCBI Taxonomy" id="2594499"/>
    <lineage>
        <taxon>Eukaryota</taxon>
        <taxon>Viridiplantae</taxon>
        <taxon>Streptophyta</taxon>
        <taxon>Embryophyta</taxon>
        <taxon>Tracheophyta</taxon>
        <taxon>Spermatophyta</taxon>
        <taxon>Magnoliopsida</taxon>
        <taxon>eudicotyledons</taxon>
        <taxon>Gunneridae</taxon>
        <taxon>Pentapetalae</taxon>
        <taxon>rosids</taxon>
        <taxon>fabids</taxon>
        <taxon>Rosales</taxon>
        <taxon>Rhamnaceae</taxon>
        <taxon>rhamnoid group</taxon>
        <taxon>Rhamneae</taxon>
        <taxon>Rhamnella</taxon>
    </lineage>
</organism>
<accession>A0A8K0HSM7</accession>
<dbReference type="GO" id="GO:0009611">
    <property type="term" value="P:response to wounding"/>
    <property type="evidence" value="ECO:0007669"/>
    <property type="project" value="InterPro"/>
</dbReference>
<sequence>MDQKRNEKGTKLQMKMASNCSTNTGKSSWPELVGTNGEAAVDIIKSENPNVNSAVTVKVGSMVTMDFRCDRVRVWVDDAGFVKLEPKIG</sequence>
<gene>
    <name evidence="5" type="ORF">FNV43_RR01508</name>
</gene>
<dbReference type="PRINTS" id="PR00292">
    <property type="entry name" value="POTATOINHBTR"/>
</dbReference>
<dbReference type="GO" id="GO:0004867">
    <property type="term" value="F:serine-type endopeptidase inhibitor activity"/>
    <property type="evidence" value="ECO:0007669"/>
    <property type="project" value="UniProtKB-KW"/>
</dbReference>
<keyword evidence="3" id="KW-0722">Serine protease inhibitor</keyword>
<dbReference type="InterPro" id="IPR036354">
    <property type="entry name" value="Prot_inh_pot1_sf"/>
</dbReference>
<name>A0A8K0HSM7_9ROSA</name>
<dbReference type="OrthoDB" id="10013825at2759"/>
<dbReference type="Gene3D" id="3.30.10.10">
    <property type="entry name" value="Trypsin Inhibitor V, subunit A"/>
    <property type="match status" value="1"/>
</dbReference>
<evidence type="ECO:0000256" key="2">
    <source>
        <dbReference type="ARBA" id="ARBA00022690"/>
    </source>
</evidence>
<evidence type="ECO:0000313" key="6">
    <source>
        <dbReference type="Proteomes" id="UP000796880"/>
    </source>
</evidence>
<protein>
    <submittedName>
        <fullName evidence="5">Uncharacterized protein</fullName>
    </submittedName>
</protein>
<comment type="caution">
    <text evidence="5">The sequence shown here is derived from an EMBL/GenBank/DDBJ whole genome shotgun (WGS) entry which is preliminary data.</text>
</comment>
<evidence type="ECO:0000256" key="1">
    <source>
        <dbReference type="ARBA" id="ARBA00008210"/>
    </source>
</evidence>
<dbReference type="InterPro" id="IPR000864">
    <property type="entry name" value="Prot_inh_pot1"/>
</dbReference>
<evidence type="ECO:0000256" key="4">
    <source>
        <dbReference type="SAM" id="MobiDB-lite"/>
    </source>
</evidence>
<comment type="similarity">
    <text evidence="1">Belongs to the protease inhibitor I13 (potato type I serine protease inhibitor) family.</text>
</comment>
<keyword evidence="6" id="KW-1185">Reference proteome</keyword>
<evidence type="ECO:0000256" key="3">
    <source>
        <dbReference type="ARBA" id="ARBA00022900"/>
    </source>
</evidence>
<dbReference type="PROSITE" id="PS00285">
    <property type="entry name" value="POTATO_INHIBITOR"/>
    <property type="match status" value="1"/>
</dbReference>
<dbReference type="Proteomes" id="UP000796880">
    <property type="component" value="Unassembled WGS sequence"/>
</dbReference>
<dbReference type="PANTHER" id="PTHR33091:SF73">
    <property type="entry name" value="INHIBITOR OF TRYPSIN AND HAGEMAN FACTOR-LIKE"/>
    <property type="match status" value="1"/>
</dbReference>
<feature type="region of interest" description="Disordered" evidence="4">
    <location>
        <begin position="1"/>
        <end position="31"/>
    </location>
</feature>
<keyword evidence="2" id="KW-0646">Protease inhibitor</keyword>
<evidence type="ECO:0000313" key="5">
    <source>
        <dbReference type="EMBL" id="KAF3456854.1"/>
    </source>
</evidence>
<dbReference type="Pfam" id="PF00280">
    <property type="entry name" value="potato_inhibit"/>
    <property type="match status" value="1"/>
</dbReference>
<dbReference type="AlphaFoldDB" id="A0A8K0HSM7"/>
<dbReference type="EMBL" id="VOIH02000001">
    <property type="protein sequence ID" value="KAF3456854.1"/>
    <property type="molecule type" value="Genomic_DNA"/>
</dbReference>
<feature type="compositionally biased region" description="Basic and acidic residues" evidence="4">
    <location>
        <begin position="1"/>
        <end position="10"/>
    </location>
</feature>
<feature type="compositionally biased region" description="Polar residues" evidence="4">
    <location>
        <begin position="16"/>
        <end position="27"/>
    </location>
</feature>
<dbReference type="SUPFAM" id="SSF54654">
    <property type="entry name" value="CI-2 family of serine protease inhibitors"/>
    <property type="match status" value="1"/>
</dbReference>
<reference evidence="5" key="1">
    <citation type="submission" date="2020-03" db="EMBL/GenBank/DDBJ databases">
        <title>A high-quality chromosome-level genome assembly of a woody plant with both climbing and erect habits, Rhamnella rubrinervis.</title>
        <authorList>
            <person name="Lu Z."/>
            <person name="Yang Y."/>
            <person name="Zhu X."/>
            <person name="Sun Y."/>
        </authorList>
    </citation>
    <scope>NUCLEOTIDE SEQUENCE</scope>
    <source>
        <strain evidence="5">BYM</strain>
        <tissue evidence="5">Leaf</tissue>
    </source>
</reference>